<dbReference type="Proteomes" id="UP001174934">
    <property type="component" value="Unassembled WGS sequence"/>
</dbReference>
<proteinExistence type="predicted"/>
<name>A0AA39XBI1_9PEZI</name>
<comment type="caution">
    <text evidence="2">The sequence shown here is derived from an EMBL/GenBank/DDBJ whole genome shotgun (WGS) entry which is preliminary data.</text>
</comment>
<dbReference type="PROSITE" id="PS50297">
    <property type="entry name" value="ANK_REP_REGION"/>
    <property type="match status" value="1"/>
</dbReference>
<dbReference type="InterPro" id="IPR036770">
    <property type="entry name" value="Ankyrin_rpt-contain_sf"/>
</dbReference>
<keyword evidence="3" id="KW-1185">Reference proteome</keyword>
<dbReference type="AlphaFoldDB" id="A0AA39XBI1"/>
<dbReference type="Gene3D" id="1.25.40.20">
    <property type="entry name" value="Ankyrin repeat-containing domain"/>
    <property type="match status" value="1"/>
</dbReference>
<evidence type="ECO:0000313" key="3">
    <source>
        <dbReference type="Proteomes" id="UP001174934"/>
    </source>
</evidence>
<dbReference type="SMART" id="SM00248">
    <property type="entry name" value="ANK"/>
    <property type="match status" value="2"/>
</dbReference>
<sequence>MKAALSIHLVMRNTNGNYSSNGCSDIAASTIFPLWISTTFGLHILDAIQVFFRAGSIRNVVDDEYSAVLWALGQAGIKIKSIPQSWQGHLTKSELIASLLRAYEHGPECTFKMLTDLDWDIGSADISVPLFVDFKRGKGEILDAILSQENGILLPPIDWISKLDPPPLHICARFGHSGAIRRLLESSLSPQLRNRRDIQGRTALHYALKAGQVDAASVLLDYRIFTTPTQIALNPTP</sequence>
<evidence type="ECO:0008006" key="4">
    <source>
        <dbReference type="Google" id="ProtNLM"/>
    </source>
</evidence>
<organism evidence="2 3">
    <name type="scientific">Bombardia bombarda</name>
    <dbReference type="NCBI Taxonomy" id="252184"/>
    <lineage>
        <taxon>Eukaryota</taxon>
        <taxon>Fungi</taxon>
        <taxon>Dikarya</taxon>
        <taxon>Ascomycota</taxon>
        <taxon>Pezizomycotina</taxon>
        <taxon>Sordariomycetes</taxon>
        <taxon>Sordariomycetidae</taxon>
        <taxon>Sordariales</taxon>
        <taxon>Lasiosphaeriaceae</taxon>
        <taxon>Bombardia</taxon>
    </lineage>
</organism>
<dbReference type="InterPro" id="IPR002110">
    <property type="entry name" value="Ankyrin_rpt"/>
</dbReference>
<protein>
    <recommendedName>
        <fullName evidence="4">Ankyrin</fullName>
    </recommendedName>
</protein>
<reference evidence="2" key="1">
    <citation type="submission" date="2023-06" db="EMBL/GenBank/DDBJ databases">
        <title>Genome-scale phylogeny and comparative genomics of the fungal order Sordariales.</title>
        <authorList>
            <consortium name="Lawrence Berkeley National Laboratory"/>
            <person name="Hensen N."/>
            <person name="Bonometti L."/>
            <person name="Westerberg I."/>
            <person name="Brannstrom I.O."/>
            <person name="Guillou S."/>
            <person name="Cros-Aarteil S."/>
            <person name="Calhoun S."/>
            <person name="Haridas S."/>
            <person name="Kuo A."/>
            <person name="Mondo S."/>
            <person name="Pangilinan J."/>
            <person name="Riley R."/>
            <person name="LaButti K."/>
            <person name="Andreopoulos B."/>
            <person name="Lipzen A."/>
            <person name="Chen C."/>
            <person name="Yanf M."/>
            <person name="Daum C."/>
            <person name="Ng V."/>
            <person name="Clum A."/>
            <person name="Steindorff A."/>
            <person name="Ohm R."/>
            <person name="Martin F."/>
            <person name="Silar P."/>
            <person name="Natvig D."/>
            <person name="Lalanne C."/>
            <person name="Gautier V."/>
            <person name="Ament-velasquez S.L."/>
            <person name="Kruys A."/>
            <person name="Hutchinson M.I."/>
            <person name="Powell A.J."/>
            <person name="Barry K."/>
            <person name="Miller A.N."/>
            <person name="Grigoriev I.V."/>
            <person name="Debuchy R."/>
            <person name="Gladieux P."/>
            <person name="Thoren M.H."/>
            <person name="Johannesson H."/>
        </authorList>
    </citation>
    <scope>NUCLEOTIDE SEQUENCE</scope>
    <source>
        <strain evidence="2">SMH3391-2</strain>
    </source>
</reference>
<dbReference type="SUPFAM" id="SSF48403">
    <property type="entry name" value="Ankyrin repeat"/>
    <property type="match status" value="1"/>
</dbReference>
<feature type="repeat" description="ANK" evidence="1">
    <location>
        <begin position="199"/>
        <end position="221"/>
    </location>
</feature>
<gene>
    <name evidence="2" type="ORF">B0T17DRAFT_234134</name>
</gene>
<dbReference type="Pfam" id="PF12796">
    <property type="entry name" value="Ank_2"/>
    <property type="match status" value="1"/>
</dbReference>
<evidence type="ECO:0000313" key="2">
    <source>
        <dbReference type="EMBL" id="KAK0630883.1"/>
    </source>
</evidence>
<accession>A0AA39XBI1</accession>
<evidence type="ECO:0000256" key="1">
    <source>
        <dbReference type="PROSITE-ProRule" id="PRU00023"/>
    </source>
</evidence>
<dbReference type="PROSITE" id="PS50088">
    <property type="entry name" value="ANK_REPEAT"/>
    <property type="match status" value="1"/>
</dbReference>
<keyword evidence="1" id="KW-0040">ANK repeat</keyword>
<dbReference type="EMBL" id="JAULSR010000002">
    <property type="protein sequence ID" value="KAK0630883.1"/>
    <property type="molecule type" value="Genomic_DNA"/>
</dbReference>